<protein>
    <submittedName>
        <fullName evidence="2">Unannotated protein</fullName>
    </submittedName>
</protein>
<dbReference type="Gene3D" id="2.160.10.10">
    <property type="entry name" value="Hexapeptide repeat proteins"/>
    <property type="match status" value="1"/>
</dbReference>
<dbReference type="PANTHER" id="PTHR13061">
    <property type="entry name" value="DYNACTIN SUBUNIT P25"/>
    <property type="match status" value="1"/>
</dbReference>
<name>A0A6J6VS12_9ZZZZ</name>
<sequence length="173" mass="17819">MPIYALGDLIPLIHDSAYVHPDAVIIGSVVIGPDSTVWPGAVLRGDTGVITVGSRTNIQDGAVIHTHSKHVTTIGDDVVIGHNVHIEGAIIGDASLIGSGSTVLQGSTIGFNALVGAQALVPPNTTIPDYAKALGVPAKLILNSVEPGFGSPNAQFYVAAGKRYAKELRLITD</sequence>
<evidence type="ECO:0000313" key="1">
    <source>
        <dbReference type="EMBL" id="CAB4712009.1"/>
    </source>
</evidence>
<dbReference type="EMBL" id="CAEZZQ010000035">
    <property type="protein sequence ID" value="CAB4773387.1"/>
    <property type="molecule type" value="Genomic_DNA"/>
</dbReference>
<gene>
    <name evidence="1" type="ORF">UFOPK2593_01223</name>
    <name evidence="2" type="ORF">UFOPK2894_00713</name>
</gene>
<reference evidence="2" key="1">
    <citation type="submission" date="2020-05" db="EMBL/GenBank/DDBJ databases">
        <authorList>
            <person name="Chiriac C."/>
            <person name="Salcher M."/>
            <person name="Ghai R."/>
            <person name="Kavagutti S V."/>
        </authorList>
    </citation>
    <scope>NUCLEOTIDE SEQUENCE</scope>
</reference>
<dbReference type="InterPro" id="IPR050484">
    <property type="entry name" value="Transf_Hexapept/Carb_Anhydrase"/>
</dbReference>
<evidence type="ECO:0000313" key="2">
    <source>
        <dbReference type="EMBL" id="CAB4773387.1"/>
    </source>
</evidence>
<dbReference type="CDD" id="cd04645">
    <property type="entry name" value="LbH_gamma_CA_like"/>
    <property type="match status" value="1"/>
</dbReference>
<proteinExistence type="predicted"/>
<dbReference type="Pfam" id="PF00132">
    <property type="entry name" value="Hexapep"/>
    <property type="match status" value="2"/>
</dbReference>
<dbReference type="AlphaFoldDB" id="A0A6J6VS12"/>
<organism evidence="2">
    <name type="scientific">freshwater metagenome</name>
    <dbReference type="NCBI Taxonomy" id="449393"/>
    <lineage>
        <taxon>unclassified sequences</taxon>
        <taxon>metagenomes</taxon>
        <taxon>ecological metagenomes</taxon>
    </lineage>
</organism>
<dbReference type="InterPro" id="IPR011004">
    <property type="entry name" value="Trimer_LpxA-like_sf"/>
</dbReference>
<dbReference type="PANTHER" id="PTHR13061:SF29">
    <property type="entry name" value="GAMMA CARBONIC ANHYDRASE-LIKE 1, MITOCHONDRIAL-RELATED"/>
    <property type="match status" value="1"/>
</dbReference>
<dbReference type="InterPro" id="IPR001451">
    <property type="entry name" value="Hexapep"/>
</dbReference>
<accession>A0A6J6VS12</accession>
<dbReference type="InterPro" id="IPR047324">
    <property type="entry name" value="LbH_gamma_CA-like"/>
</dbReference>
<dbReference type="SUPFAM" id="SSF51161">
    <property type="entry name" value="Trimeric LpxA-like enzymes"/>
    <property type="match status" value="1"/>
</dbReference>
<dbReference type="EMBL" id="CAEZXW010000096">
    <property type="protein sequence ID" value="CAB4712009.1"/>
    <property type="molecule type" value="Genomic_DNA"/>
</dbReference>